<evidence type="ECO:0000313" key="2">
    <source>
        <dbReference type="EMBL" id="CAG8587505.1"/>
    </source>
</evidence>
<dbReference type="PROSITE" id="PS50011">
    <property type="entry name" value="PROTEIN_KINASE_DOM"/>
    <property type="match status" value="1"/>
</dbReference>
<dbReference type="EMBL" id="CAJVPK010001458">
    <property type="protein sequence ID" value="CAG8587505.1"/>
    <property type="molecule type" value="Genomic_DNA"/>
</dbReference>
<dbReference type="Proteomes" id="UP000789706">
    <property type="component" value="Unassembled WGS sequence"/>
</dbReference>
<reference evidence="2" key="1">
    <citation type="submission" date="2021-06" db="EMBL/GenBank/DDBJ databases">
        <authorList>
            <person name="Kallberg Y."/>
            <person name="Tangrot J."/>
            <person name="Rosling A."/>
        </authorList>
    </citation>
    <scope>NUCLEOTIDE SEQUENCE</scope>
    <source>
        <strain evidence="2">AZ414A</strain>
    </source>
</reference>
<dbReference type="PANTHER" id="PTHR44329">
    <property type="entry name" value="SERINE/THREONINE-PROTEIN KINASE TNNI3K-RELATED"/>
    <property type="match status" value="1"/>
</dbReference>
<dbReference type="AlphaFoldDB" id="A0A9N9C5V9"/>
<comment type="caution">
    <text evidence="2">The sequence shown here is derived from an EMBL/GenBank/DDBJ whole genome shotgun (WGS) entry which is preliminary data.</text>
</comment>
<proteinExistence type="predicted"/>
<dbReference type="PANTHER" id="PTHR44329:SF6">
    <property type="entry name" value="RECEPTOR-INTERACTING SERINE_THREONINE-PROTEIN KINASE 1"/>
    <property type="match status" value="1"/>
</dbReference>
<evidence type="ECO:0000313" key="3">
    <source>
        <dbReference type="Proteomes" id="UP000789706"/>
    </source>
</evidence>
<name>A0A9N9C5V9_9GLOM</name>
<dbReference type="PRINTS" id="PR00109">
    <property type="entry name" value="TYRKINASE"/>
</dbReference>
<dbReference type="GO" id="GO:0004674">
    <property type="term" value="F:protein serine/threonine kinase activity"/>
    <property type="evidence" value="ECO:0007669"/>
    <property type="project" value="TreeGrafter"/>
</dbReference>
<organism evidence="2 3">
    <name type="scientific">Diversispora eburnea</name>
    <dbReference type="NCBI Taxonomy" id="1213867"/>
    <lineage>
        <taxon>Eukaryota</taxon>
        <taxon>Fungi</taxon>
        <taxon>Fungi incertae sedis</taxon>
        <taxon>Mucoromycota</taxon>
        <taxon>Glomeromycotina</taxon>
        <taxon>Glomeromycetes</taxon>
        <taxon>Diversisporales</taxon>
        <taxon>Diversisporaceae</taxon>
        <taxon>Diversispora</taxon>
    </lineage>
</organism>
<protein>
    <submittedName>
        <fullName evidence="2">165_t:CDS:1</fullName>
    </submittedName>
</protein>
<dbReference type="GO" id="GO:0005524">
    <property type="term" value="F:ATP binding"/>
    <property type="evidence" value="ECO:0007669"/>
    <property type="project" value="InterPro"/>
</dbReference>
<dbReference type="SUPFAM" id="SSF56112">
    <property type="entry name" value="Protein kinase-like (PK-like)"/>
    <property type="match status" value="1"/>
</dbReference>
<accession>A0A9N9C5V9</accession>
<sequence length="334" mass="38259">MSSSYSKKYSFKSALKSRLIKEFDFNTFENIAEIIRGGFGTVYHPSTETYYLVLQYAKDGDLRTYLRNNFKSIDWKIKFKLAKDITSGLRCIHKENIAHKDLHLKNILVHEGRLFITDLRLSQSSDTNSKSMAGGVIAYTDLKYLRNQVEFKRNQASDIYSLGILFWELSSGIPPFDNLPSFEMYRKVTSNEREKPINGTPKDYIKIYSNAWKNDPKQWPTINYIFDSLENIKLENISNETNDNQDFQFEAHFDNQSQTSSKDFVSIPPSSNWGEVTDIGKGILSATLMNGKKTVALKSIVFANADLFVSELKQYSRASSHENIIGFYGISQKG</sequence>
<keyword evidence="3" id="KW-1185">Reference proteome</keyword>
<dbReference type="Gene3D" id="1.10.510.10">
    <property type="entry name" value="Transferase(Phosphotransferase) domain 1"/>
    <property type="match status" value="1"/>
</dbReference>
<evidence type="ECO:0000259" key="1">
    <source>
        <dbReference type="PROSITE" id="PS50011"/>
    </source>
</evidence>
<dbReference type="Pfam" id="PF07714">
    <property type="entry name" value="PK_Tyr_Ser-Thr"/>
    <property type="match status" value="1"/>
</dbReference>
<dbReference type="InterPro" id="IPR051681">
    <property type="entry name" value="Ser/Thr_Kinases-Pseudokinases"/>
</dbReference>
<dbReference type="InterPro" id="IPR011009">
    <property type="entry name" value="Kinase-like_dom_sf"/>
</dbReference>
<dbReference type="InterPro" id="IPR000719">
    <property type="entry name" value="Prot_kinase_dom"/>
</dbReference>
<dbReference type="InterPro" id="IPR001245">
    <property type="entry name" value="Ser-Thr/Tyr_kinase_cat_dom"/>
</dbReference>
<dbReference type="OrthoDB" id="6718656at2759"/>
<feature type="domain" description="Protein kinase" evidence="1">
    <location>
        <begin position="1"/>
        <end position="234"/>
    </location>
</feature>
<gene>
    <name evidence="2" type="ORF">DEBURN_LOCUS8881</name>
</gene>